<comment type="catalytic activity">
    <reaction evidence="7">
        <text>[protein]-L-isoaspartate + S-adenosyl-L-methionine = [protein]-L-isoaspartate alpha-methyl ester + S-adenosyl-L-homocysteine</text>
        <dbReference type="Rhea" id="RHEA:12705"/>
        <dbReference type="Rhea" id="RHEA-COMP:12143"/>
        <dbReference type="Rhea" id="RHEA-COMP:12144"/>
        <dbReference type="ChEBI" id="CHEBI:57856"/>
        <dbReference type="ChEBI" id="CHEBI:59789"/>
        <dbReference type="ChEBI" id="CHEBI:90596"/>
        <dbReference type="ChEBI" id="CHEBI:90598"/>
        <dbReference type="EC" id="2.1.1.77"/>
    </reaction>
</comment>
<dbReference type="InterPro" id="IPR029063">
    <property type="entry name" value="SAM-dependent_MTases_sf"/>
</dbReference>
<reference evidence="8 9" key="2">
    <citation type="journal article" date="2012" name="J. Bacteriol.">
        <title>Complete genome sequences of Desulfosporosinus orientis DSM765T, Desulfosporosinus youngiae DSM17734T, Desulfosporosinus meridiei DSM13257T, and Desulfosporosinus acidiphilus DSM22704T.</title>
        <authorList>
            <person name="Pester M."/>
            <person name="Brambilla E."/>
            <person name="Alazard D."/>
            <person name="Rattei T."/>
            <person name="Weinmaier T."/>
            <person name="Han J."/>
            <person name="Lucas S."/>
            <person name="Lapidus A."/>
            <person name="Cheng J.F."/>
            <person name="Goodwin L."/>
            <person name="Pitluck S."/>
            <person name="Peters L."/>
            <person name="Ovchinnikova G."/>
            <person name="Teshima H."/>
            <person name="Detter J.C."/>
            <person name="Han C.S."/>
            <person name="Tapia R."/>
            <person name="Land M.L."/>
            <person name="Hauser L."/>
            <person name="Kyrpides N.C."/>
            <person name="Ivanova N.N."/>
            <person name="Pagani I."/>
            <person name="Huntmann M."/>
            <person name="Wei C.L."/>
            <person name="Davenport K.W."/>
            <person name="Daligault H."/>
            <person name="Chain P.S."/>
            <person name="Chen A."/>
            <person name="Mavromatis K."/>
            <person name="Markowitz V."/>
            <person name="Szeto E."/>
            <person name="Mikhailova N."/>
            <person name="Pati A."/>
            <person name="Wagner M."/>
            <person name="Woyke T."/>
            <person name="Ollivier B."/>
            <person name="Klenk H.P."/>
            <person name="Spring S."/>
            <person name="Loy A."/>
        </authorList>
    </citation>
    <scope>NUCLEOTIDE SEQUENCE [LARGE SCALE GENOMIC DNA]</scope>
    <source>
        <strain evidence="9">ATCC 19365 / DSM 765 / NCIMB 8382 / VKM B-1628</strain>
    </source>
</reference>
<keyword evidence="3 7" id="KW-0963">Cytoplasm</keyword>
<keyword evidence="6 7" id="KW-0949">S-adenosyl-L-methionine</keyword>
<dbReference type="EMBL" id="CP003108">
    <property type="protein sequence ID" value="AET66578.1"/>
    <property type="molecule type" value="Genomic_DNA"/>
</dbReference>
<evidence type="ECO:0000313" key="8">
    <source>
        <dbReference type="EMBL" id="AET66578.1"/>
    </source>
</evidence>
<dbReference type="GO" id="GO:0005737">
    <property type="term" value="C:cytoplasm"/>
    <property type="evidence" value="ECO:0007669"/>
    <property type="project" value="UniProtKB-SubCell"/>
</dbReference>
<dbReference type="Gene3D" id="3.40.50.150">
    <property type="entry name" value="Vaccinia Virus protein VP39"/>
    <property type="match status" value="1"/>
</dbReference>
<proteinExistence type="inferred from homology"/>
<reference evidence="9" key="1">
    <citation type="submission" date="2011-11" db="EMBL/GenBank/DDBJ databases">
        <title>Complete sequence of Desulfosporosinus orientis DSM 765.</title>
        <authorList>
            <person name="Lucas S."/>
            <person name="Han J."/>
            <person name="Lapidus A."/>
            <person name="Cheng J.-F."/>
            <person name="Goodwin L."/>
            <person name="Pitluck S."/>
            <person name="Peters L."/>
            <person name="Ovchinnikova G."/>
            <person name="Teshima H."/>
            <person name="Detter J.C."/>
            <person name="Han C."/>
            <person name="Tapia R."/>
            <person name="Land M."/>
            <person name="Hauser L."/>
            <person name="Kyrpides N."/>
            <person name="Ivanova N."/>
            <person name="Pagani I."/>
            <person name="Pester M."/>
            <person name="Spring S."/>
            <person name="Ollivier B."/>
            <person name="Rattei T."/>
            <person name="Klenk H.-P."/>
            <person name="Wagner M."/>
            <person name="Loy A."/>
            <person name="Woyke T."/>
        </authorList>
    </citation>
    <scope>NUCLEOTIDE SEQUENCE [LARGE SCALE GENOMIC DNA]</scope>
    <source>
        <strain evidence="9">ATCC 19365 / DSM 765 / NCIMB 8382 / VKM B-1628</strain>
    </source>
</reference>
<dbReference type="NCBIfam" id="TIGR00080">
    <property type="entry name" value="pimt"/>
    <property type="match status" value="1"/>
</dbReference>
<dbReference type="SUPFAM" id="SSF53335">
    <property type="entry name" value="S-adenosyl-L-methionine-dependent methyltransferases"/>
    <property type="match status" value="1"/>
</dbReference>
<dbReference type="HAMAP" id="MF_00090">
    <property type="entry name" value="PIMT"/>
    <property type="match status" value="1"/>
</dbReference>
<evidence type="ECO:0000256" key="3">
    <source>
        <dbReference type="ARBA" id="ARBA00022490"/>
    </source>
</evidence>
<dbReference type="EC" id="2.1.1.77" evidence="7"/>
<organism evidence="8 9">
    <name type="scientific">Desulfosporosinus orientis (strain ATCC 19365 / DSM 765 / NCIMB 8382 / VKM B-1628 / Singapore I)</name>
    <name type="common">Desulfotomaculum orientis</name>
    <dbReference type="NCBI Taxonomy" id="768706"/>
    <lineage>
        <taxon>Bacteria</taxon>
        <taxon>Bacillati</taxon>
        <taxon>Bacillota</taxon>
        <taxon>Clostridia</taxon>
        <taxon>Eubacteriales</taxon>
        <taxon>Desulfitobacteriaceae</taxon>
        <taxon>Desulfosporosinus</taxon>
    </lineage>
</organism>
<keyword evidence="9" id="KW-1185">Reference proteome</keyword>
<gene>
    <name evidence="7" type="primary">pcm</name>
    <name evidence="8" type="ordered locus">Desor_0899</name>
</gene>
<dbReference type="AlphaFoldDB" id="G7WCP0"/>
<dbReference type="HOGENOM" id="CLU_055432_2_0_9"/>
<accession>G7WCP0</accession>
<dbReference type="Pfam" id="PF01135">
    <property type="entry name" value="PCMT"/>
    <property type="match status" value="1"/>
</dbReference>
<sequence>MNKEYRSNDLNGRCAEREWMVHTQLMSRDISDEAVINSMVRVPRHRFVMNDKQELAYYDTALEIEAGQTISQPYMVALMAQALKLKASDRVLEVGTGSGYSAGILSQIASRVYTIERHQELAKSAEDRLNSLGYNNIEVHVGDGTLGWAEKAPFDAVLVTAGGPVIPDPLLEQLAVGGRLVIPVGEDRGEQHLLRVKKTVSGKLIKEDLGAVRFVPLIGTEGWNDENGRLS</sequence>
<feature type="active site" evidence="7">
    <location>
        <position position="71"/>
    </location>
</feature>
<dbReference type="GO" id="GO:0032259">
    <property type="term" value="P:methylation"/>
    <property type="evidence" value="ECO:0007669"/>
    <property type="project" value="UniProtKB-KW"/>
</dbReference>
<comment type="function">
    <text evidence="7">Catalyzes the methyl esterification of L-isoaspartyl residues in peptides and proteins that result from spontaneous decomposition of normal L-aspartyl and L-asparaginyl residues. It plays a role in the repair and/or degradation of damaged proteins.</text>
</comment>
<dbReference type="eggNOG" id="COG2518">
    <property type="taxonomic scope" value="Bacteria"/>
</dbReference>
<dbReference type="PANTHER" id="PTHR11579">
    <property type="entry name" value="PROTEIN-L-ISOASPARTATE O-METHYLTRANSFERASE"/>
    <property type="match status" value="1"/>
</dbReference>
<dbReference type="GO" id="GO:0030091">
    <property type="term" value="P:protein repair"/>
    <property type="evidence" value="ECO:0007669"/>
    <property type="project" value="UniProtKB-UniRule"/>
</dbReference>
<dbReference type="InterPro" id="IPR000682">
    <property type="entry name" value="PCMT"/>
</dbReference>
<evidence type="ECO:0000256" key="2">
    <source>
        <dbReference type="ARBA" id="ARBA00005369"/>
    </source>
</evidence>
<evidence type="ECO:0000256" key="7">
    <source>
        <dbReference type="HAMAP-Rule" id="MF_00090"/>
    </source>
</evidence>
<dbReference type="CDD" id="cd02440">
    <property type="entry name" value="AdoMet_MTases"/>
    <property type="match status" value="1"/>
</dbReference>
<comment type="similarity">
    <text evidence="2 7">Belongs to the methyltransferase superfamily. L-isoaspartyl/D-aspartyl protein methyltransferase family.</text>
</comment>
<dbReference type="STRING" id="768706.Desor_0899"/>
<dbReference type="PATRIC" id="fig|768706.3.peg.872"/>
<comment type="subcellular location">
    <subcellularLocation>
        <location evidence="1 7">Cytoplasm</location>
    </subcellularLocation>
</comment>
<dbReference type="GO" id="GO:0004719">
    <property type="term" value="F:protein-L-isoaspartate (D-aspartate) O-methyltransferase activity"/>
    <property type="evidence" value="ECO:0007669"/>
    <property type="project" value="UniProtKB-UniRule"/>
</dbReference>
<evidence type="ECO:0000256" key="6">
    <source>
        <dbReference type="ARBA" id="ARBA00022691"/>
    </source>
</evidence>
<evidence type="ECO:0000313" key="9">
    <source>
        <dbReference type="Proteomes" id="UP000006346"/>
    </source>
</evidence>
<protein>
    <recommendedName>
        <fullName evidence="7">Protein-L-isoaspartate O-methyltransferase</fullName>
        <ecNumber evidence="7">2.1.1.77</ecNumber>
    </recommendedName>
    <alternativeName>
        <fullName evidence="7">L-isoaspartyl protein carboxyl methyltransferase</fullName>
    </alternativeName>
    <alternativeName>
        <fullName evidence="7">Protein L-isoaspartyl methyltransferase</fullName>
    </alternativeName>
    <alternativeName>
        <fullName evidence="7">Protein-beta-aspartate methyltransferase</fullName>
        <shortName evidence="7">PIMT</shortName>
    </alternativeName>
</protein>
<name>G7WCP0_DESOD</name>
<evidence type="ECO:0000256" key="4">
    <source>
        <dbReference type="ARBA" id="ARBA00022603"/>
    </source>
</evidence>
<dbReference type="PANTHER" id="PTHR11579:SF0">
    <property type="entry name" value="PROTEIN-L-ISOASPARTATE(D-ASPARTATE) O-METHYLTRANSFERASE"/>
    <property type="match status" value="1"/>
</dbReference>
<keyword evidence="4 7" id="KW-0489">Methyltransferase</keyword>
<dbReference type="FunFam" id="3.40.50.150:FF:000010">
    <property type="entry name" value="Protein-L-isoaspartate O-methyltransferase"/>
    <property type="match status" value="1"/>
</dbReference>
<keyword evidence="5 7" id="KW-0808">Transferase</keyword>
<evidence type="ECO:0000256" key="5">
    <source>
        <dbReference type="ARBA" id="ARBA00022679"/>
    </source>
</evidence>
<dbReference type="NCBIfam" id="NF001453">
    <property type="entry name" value="PRK00312.1"/>
    <property type="match status" value="1"/>
</dbReference>
<evidence type="ECO:0000256" key="1">
    <source>
        <dbReference type="ARBA" id="ARBA00004496"/>
    </source>
</evidence>
<dbReference type="KEGG" id="dor:Desor_0899"/>
<dbReference type="RefSeq" id="WP_014183403.1">
    <property type="nucleotide sequence ID" value="NC_016584.1"/>
</dbReference>
<dbReference type="Proteomes" id="UP000006346">
    <property type="component" value="Chromosome"/>
</dbReference>